<dbReference type="Pfam" id="PF11897">
    <property type="entry name" value="DUF3417"/>
    <property type="match status" value="1"/>
</dbReference>
<dbReference type="Gene3D" id="3.40.50.2000">
    <property type="entry name" value="Glycogen Phosphorylase B"/>
    <property type="match status" value="1"/>
</dbReference>
<evidence type="ECO:0000313" key="3">
    <source>
        <dbReference type="EMBL" id="KKK70493.1"/>
    </source>
</evidence>
<dbReference type="InterPro" id="IPR000811">
    <property type="entry name" value="Glyco_trans_35"/>
</dbReference>
<name>A0A0F8XNF6_9ZZZZ</name>
<accession>A0A0F8XNF6</accession>
<dbReference type="PANTHER" id="PTHR42655:SF1">
    <property type="entry name" value="GLYCOGEN PHOSPHORYLASE"/>
    <property type="match status" value="1"/>
</dbReference>
<comment type="caution">
    <text evidence="3">The sequence shown here is derived from an EMBL/GenBank/DDBJ whole genome shotgun (WGS) entry which is preliminary data.</text>
</comment>
<sequence>MRPLRTFKIEPLLPENLSGLIDLALNLRWAWRGEIREVFRRLDAKLWDATGHNPVAMLGQIDQERLEAVGGDAGFLSQFRRVHADLQDYLARSSWWSENYGPAEGPQIAYFCAEFGLTDAVPIYSGGLGVLAGDHLKSASELGIPLVGVGMLYQQGYFRQRLNADGWQLELFPRNDFYNLPVELVTVDDAA</sequence>
<dbReference type="InterPro" id="IPR052182">
    <property type="entry name" value="Glycogen/Maltodextrin_Phosph"/>
</dbReference>
<dbReference type="PANTHER" id="PTHR42655">
    <property type="entry name" value="GLYCOGEN PHOSPHORYLASE"/>
    <property type="match status" value="1"/>
</dbReference>
<comment type="similarity">
    <text evidence="1">Belongs to the glycogen phosphorylase family.</text>
</comment>
<dbReference type="InterPro" id="IPR024517">
    <property type="entry name" value="Glycogen_phosphorylase_DUF3417"/>
</dbReference>
<dbReference type="AlphaFoldDB" id="A0A0F8XNF6"/>
<feature type="domain" description="DUF3417" evidence="2">
    <location>
        <begin position="13"/>
        <end position="120"/>
    </location>
</feature>
<dbReference type="Pfam" id="PF00343">
    <property type="entry name" value="Phosphorylase"/>
    <property type="match status" value="1"/>
</dbReference>
<evidence type="ECO:0000259" key="2">
    <source>
        <dbReference type="Pfam" id="PF11897"/>
    </source>
</evidence>
<protein>
    <recommendedName>
        <fullName evidence="2">DUF3417 domain-containing protein</fullName>
    </recommendedName>
</protein>
<dbReference type="GO" id="GO:0008184">
    <property type="term" value="F:glycogen phosphorylase activity"/>
    <property type="evidence" value="ECO:0007669"/>
    <property type="project" value="InterPro"/>
</dbReference>
<dbReference type="EMBL" id="LAZR01058166">
    <property type="protein sequence ID" value="KKK70493.1"/>
    <property type="molecule type" value="Genomic_DNA"/>
</dbReference>
<evidence type="ECO:0000256" key="1">
    <source>
        <dbReference type="ARBA" id="ARBA00006047"/>
    </source>
</evidence>
<feature type="non-terminal residue" evidence="3">
    <location>
        <position position="191"/>
    </location>
</feature>
<dbReference type="SUPFAM" id="SSF53756">
    <property type="entry name" value="UDP-Glycosyltransferase/glycogen phosphorylase"/>
    <property type="match status" value="1"/>
</dbReference>
<reference evidence="3" key="1">
    <citation type="journal article" date="2015" name="Nature">
        <title>Complex archaea that bridge the gap between prokaryotes and eukaryotes.</title>
        <authorList>
            <person name="Spang A."/>
            <person name="Saw J.H."/>
            <person name="Jorgensen S.L."/>
            <person name="Zaremba-Niedzwiedzka K."/>
            <person name="Martijn J."/>
            <person name="Lind A.E."/>
            <person name="van Eijk R."/>
            <person name="Schleper C."/>
            <person name="Guy L."/>
            <person name="Ettema T.J."/>
        </authorList>
    </citation>
    <scope>NUCLEOTIDE SEQUENCE</scope>
</reference>
<gene>
    <name evidence="3" type="ORF">LCGC14_2923440</name>
</gene>
<dbReference type="GO" id="GO:0005975">
    <property type="term" value="P:carbohydrate metabolic process"/>
    <property type="evidence" value="ECO:0007669"/>
    <property type="project" value="InterPro"/>
</dbReference>
<proteinExistence type="inferred from homology"/>
<organism evidence="3">
    <name type="scientific">marine sediment metagenome</name>
    <dbReference type="NCBI Taxonomy" id="412755"/>
    <lineage>
        <taxon>unclassified sequences</taxon>
        <taxon>metagenomes</taxon>
        <taxon>ecological metagenomes</taxon>
    </lineage>
</organism>